<evidence type="ECO:0000256" key="4">
    <source>
        <dbReference type="ARBA" id="ARBA00022490"/>
    </source>
</evidence>
<evidence type="ECO:0000313" key="12">
    <source>
        <dbReference type="Proteomes" id="UP000503129"/>
    </source>
</evidence>
<reference evidence="11 12" key="1">
    <citation type="submission" date="2018-06" db="EMBL/GenBank/DDBJ databases">
        <title>Comparative genomics of Brasilonema spp. strains.</title>
        <authorList>
            <person name="Alvarenga D.O."/>
            <person name="Fiore M.F."/>
            <person name="Varani A.M."/>
        </authorList>
    </citation>
    <scope>NUCLEOTIDE SEQUENCE [LARGE SCALE GENOMIC DNA]</scope>
    <source>
        <strain evidence="11 12">CENA114</strain>
    </source>
</reference>
<organism evidence="11 12">
    <name type="scientific">Brasilonema sennae CENA114</name>
    <dbReference type="NCBI Taxonomy" id="415709"/>
    <lineage>
        <taxon>Bacteria</taxon>
        <taxon>Bacillati</taxon>
        <taxon>Cyanobacteriota</taxon>
        <taxon>Cyanophyceae</taxon>
        <taxon>Nostocales</taxon>
        <taxon>Scytonemataceae</taxon>
        <taxon>Brasilonema</taxon>
        <taxon>Bromeliae group (in: Brasilonema)</taxon>
    </lineage>
</organism>
<evidence type="ECO:0000256" key="5">
    <source>
        <dbReference type="ARBA" id="ARBA00022694"/>
    </source>
</evidence>
<gene>
    <name evidence="11" type="ORF">DP114_16535</name>
</gene>
<comment type="similarity">
    <text evidence="2">Belongs to the TsaE family.</text>
</comment>
<dbReference type="AlphaFoldDB" id="A0A856MGJ9"/>
<evidence type="ECO:0000256" key="7">
    <source>
        <dbReference type="ARBA" id="ARBA00022741"/>
    </source>
</evidence>
<accession>A0A856MGJ9</accession>
<keyword evidence="4" id="KW-0963">Cytoplasm</keyword>
<dbReference type="SUPFAM" id="SSF52540">
    <property type="entry name" value="P-loop containing nucleoside triphosphate hydrolases"/>
    <property type="match status" value="1"/>
</dbReference>
<protein>
    <recommendedName>
        <fullName evidence="3">tRNA threonylcarbamoyladenosine biosynthesis protein TsaE</fullName>
    </recommendedName>
    <alternativeName>
        <fullName evidence="10">t(6)A37 threonylcarbamoyladenosine biosynthesis protein TsaE</fullName>
    </alternativeName>
</protein>
<dbReference type="EMBL" id="CP030118">
    <property type="protein sequence ID" value="QDL09299.1"/>
    <property type="molecule type" value="Genomic_DNA"/>
</dbReference>
<dbReference type="PANTHER" id="PTHR33540">
    <property type="entry name" value="TRNA THREONYLCARBAMOYLADENOSINE BIOSYNTHESIS PROTEIN TSAE"/>
    <property type="match status" value="1"/>
</dbReference>
<sequence>MRIFLADITATRKLGITLAQSLNAGNVILLEGDLGAGKTTLVQGIGEGLGITDPIVSPTFTLINEYTQGRLPLYHLDLYRLESNQVPALNLETYWEGIEVTPGIVAIEWAERMPYKPDSYLSVRLSYGDEKTRQMEITPHNCVLSEEIVTRRM</sequence>
<evidence type="ECO:0000256" key="6">
    <source>
        <dbReference type="ARBA" id="ARBA00022723"/>
    </source>
</evidence>
<keyword evidence="9" id="KW-0460">Magnesium</keyword>
<dbReference type="InterPro" id="IPR003442">
    <property type="entry name" value="T6A_TsaE"/>
</dbReference>
<evidence type="ECO:0000256" key="9">
    <source>
        <dbReference type="ARBA" id="ARBA00022842"/>
    </source>
</evidence>
<comment type="subcellular location">
    <subcellularLocation>
        <location evidence="1">Cytoplasm</location>
    </subcellularLocation>
</comment>
<dbReference type="Pfam" id="PF02367">
    <property type="entry name" value="TsaE"/>
    <property type="match status" value="1"/>
</dbReference>
<dbReference type="GO" id="GO:0002949">
    <property type="term" value="P:tRNA threonylcarbamoyladenosine modification"/>
    <property type="evidence" value="ECO:0007669"/>
    <property type="project" value="InterPro"/>
</dbReference>
<dbReference type="Gene3D" id="3.40.50.300">
    <property type="entry name" value="P-loop containing nucleotide triphosphate hydrolases"/>
    <property type="match status" value="1"/>
</dbReference>
<dbReference type="GO" id="GO:0005524">
    <property type="term" value="F:ATP binding"/>
    <property type="evidence" value="ECO:0007669"/>
    <property type="project" value="UniProtKB-KW"/>
</dbReference>
<keyword evidence="12" id="KW-1185">Reference proteome</keyword>
<evidence type="ECO:0000256" key="2">
    <source>
        <dbReference type="ARBA" id="ARBA00007599"/>
    </source>
</evidence>
<proteinExistence type="inferred from homology"/>
<keyword evidence="7" id="KW-0547">Nucleotide-binding</keyword>
<evidence type="ECO:0000256" key="3">
    <source>
        <dbReference type="ARBA" id="ARBA00019010"/>
    </source>
</evidence>
<dbReference type="NCBIfam" id="TIGR00150">
    <property type="entry name" value="T6A_YjeE"/>
    <property type="match status" value="1"/>
</dbReference>
<evidence type="ECO:0000256" key="1">
    <source>
        <dbReference type="ARBA" id="ARBA00004496"/>
    </source>
</evidence>
<evidence type="ECO:0000256" key="10">
    <source>
        <dbReference type="ARBA" id="ARBA00032441"/>
    </source>
</evidence>
<dbReference type="InterPro" id="IPR027417">
    <property type="entry name" value="P-loop_NTPase"/>
</dbReference>
<evidence type="ECO:0000256" key="8">
    <source>
        <dbReference type="ARBA" id="ARBA00022840"/>
    </source>
</evidence>
<dbReference type="Proteomes" id="UP000503129">
    <property type="component" value="Chromosome"/>
</dbReference>
<keyword evidence="8" id="KW-0067">ATP-binding</keyword>
<dbReference type="GO" id="GO:0016740">
    <property type="term" value="F:transferase activity"/>
    <property type="evidence" value="ECO:0007669"/>
    <property type="project" value="UniProtKB-KW"/>
</dbReference>
<dbReference type="GO" id="GO:0046872">
    <property type="term" value="F:metal ion binding"/>
    <property type="evidence" value="ECO:0007669"/>
    <property type="project" value="UniProtKB-KW"/>
</dbReference>
<dbReference type="GO" id="GO:0005737">
    <property type="term" value="C:cytoplasm"/>
    <property type="evidence" value="ECO:0007669"/>
    <property type="project" value="UniProtKB-SubCell"/>
</dbReference>
<keyword evidence="5" id="KW-0819">tRNA processing</keyword>
<name>A0A856MGJ9_9CYAN</name>
<keyword evidence="11" id="KW-0808">Transferase</keyword>
<dbReference type="PANTHER" id="PTHR33540:SF2">
    <property type="entry name" value="TRNA THREONYLCARBAMOYLADENOSINE BIOSYNTHESIS PROTEIN TSAE"/>
    <property type="match status" value="1"/>
</dbReference>
<evidence type="ECO:0000313" key="11">
    <source>
        <dbReference type="EMBL" id="QDL09299.1"/>
    </source>
</evidence>
<keyword evidence="6" id="KW-0479">Metal-binding</keyword>
<dbReference type="RefSeq" id="WP_171978216.1">
    <property type="nucleotide sequence ID" value="NZ_CAWOXK010000001.1"/>
</dbReference>
<dbReference type="KEGG" id="bsen:DP114_16535"/>